<sequence length="170" mass="18060">MSGPAVHGFGSPGPSGHLVITDGPEAGTIRFDVELDRNLGGIWPRLHAVVIYRPDPAGGLIVRNEPVRRVAAYRGRSTLGYSAEQDPEVRRLTADALRGRLRRLGVSGDVTLSAIDTSVETGEAFGRVVGELMGALIADHLNGRDLRFEEAARNALDDATRRKGSVGGAP</sequence>
<gene>
    <name evidence="1" type="ORF">B5808_17715</name>
</gene>
<dbReference type="Proteomes" id="UP000192775">
    <property type="component" value="Chromosome"/>
</dbReference>
<dbReference type="EMBL" id="CP020715">
    <property type="protein sequence ID" value="ARJ06855.1"/>
    <property type="molecule type" value="Genomic_DNA"/>
</dbReference>
<evidence type="ECO:0000313" key="2">
    <source>
        <dbReference type="Proteomes" id="UP000192775"/>
    </source>
</evidence>
<protein>
    <submittedName>
        <fullName evidence="1">Uncharacterized protein</fullName>
    </submittedName>
</protein>
<reference evidence="1 2" key="1">
    <citation type="submission" date="2017-04" db="EMBL/GenBank/DDBJ databases">
        <authorList>
            <person name="Afonso C.L."/>
            <person name="Miller P.J."/>
            <person name="Scott M.A."/>
            <person name="Spackman E."/>
            <person name="Goraichik I."/>
            <person name="Dimitrov K.M."/>
            <person name="Suarez D.L."/>
            <person name="Swayne D.E."/>
        </authorList>
    </citation>
    <scope>NUCLEOTIDE SEQUENCE [LARGE SCALE GENOMIC DNA]</scope>
    <source>
        <strain evidence="2">XA(T)</strain>
    </source>
</reference>
<dbReference type="AlphaFoldDB" id="A0A1X9LNS2"/>
<dbReference type="RefSeq" id="WP_085020993.1">
    <property type="nucleotide sequence ID" value="NZ_BMHD01000001.1"/>
</dbReference>
<keyword evidence="2" id="KW-1185">Reference proteome</keyword>
<dbReference type="KEGG" id="cphy:B5808_17715"/>
<accession>A0A1X9LNS2</accession>
<organism evidence="1 2">
    <name type="scientific">Cnuibacter physcomitrellae</name>
    <dbReference type="NCBI Taxonomy" id="1619308"/>
    <lineage>
        <taxon>Bacteria</taxon>
        <taxon>Bacillati</taxon>
        <taxon>Actinomycetota</taxon>
        <taxon>Actinomycetes</taxon>
        <taxon>Micrococcales</taxon>
        <taxon>Microbacteriaceae</taxon>
        <taxon>Cnuibacter</taxon>
    </lineage>
</organism>
<evidence type="ECO:0000313" key="1">
    <source>
        <dbReference type="EMBL" id="ARJ06855.1"/>
    </source>
</evidence>
<proteinExistence type="predicted"/>
<name>A0A1X9LNS2_9MICO</name>